<feature type="compositionally biased region" description="Basic and acidic residues" evidence="1">
    <location>
        <begin position="101"/>
        <end position="114"/>
    </location>
</feature>
<dbReference type="InterPro" id="IPR025646">
    <property type="entry name" value="DUF4350"/>
</dbReference>
<organism evidence="4 5">
    <name type="scientific">Gordonia jinghuaiqii</name>
    <dbReference type="NCBI Taxonomy" id="2758710"/>
    <lineage>
        <taxon>Bacteria</taxon>
        <taxon>Bacillati</taxon>
        <taxon>Actinomycetota</taxon>
        <taxon>Actinomycetes</taxon>
        <taxon>Mycobacteriales</taxon>
        <taxon>Gordoniaceae</taxon>
        <taxon>Gordonia</taxon>
    </lineage>
</organism>
<feature type="compositionally biased region" description="Low complexity" evidence="1">
    <location>
        <begin position="1"/>
        <end position="26"/>
    </location>
</feature>
<dbReference type="RefSeq" id="WP_219850241.1">
    <property type="nucleotide sequence ID" value="NZ_CP059491.1"/>
</dbReference>
<protein>
    <submittedName>
        <fullName evidence="4">DUF4350 domain-containing protein</fullName>
    </submittedName>
</protein>
<evidence type="ECO:0000256" key="1">
    <source>
        <dbReference type="SAM" id="MobiDB-lite"/>
    </source>
</evidence>
<gene>
    <name evidence="4" type="ORF">H1R19_22790</name>
</gene>
<dbReference type="KEGG" id="gji:H1R19_22790"/>
<evidence type="ECO:0000259" key="3">
    <source>
        <dbReference type="Pfam" id="PF14258"/>
    </source>
</evidence>
<keyword evidence="2" id="KW-0472">Membrane</keyword>
<feature type="domain" description="DUF4350" evidence="3">
    <location>
        <begin position="73"/>
        <end position="249"/>
    </location>
</feature>
<evidence type="ECO:0000256" key="2">
    <source>
        <dbReference type="SAM" id="Phobius"/>
    </source>
</evidence>
<sequence>MTTRAQAPAPSGPTTTGRPATTGRPTAKARTPRWVWWLIGVIVVVVVVLVGLLGLTALSGAGGPRGPGVDNDPDNAQPNGSRALAQIIADHGVDVRQTRGLDEFTDAPRPDRDTTVVVSSTSSLNPGTTDQFRERVGRAHRVILIAPEDGVLTALGLPVTTSFGGAAGVSGVPAGCRAPDISADDVVTPGPLGYTPTSPDAVPCFTSDGSSNVVVVPETADRSEYVIVTGDMLTNAALAAEDNAGAAVRIFADSDEILWYIPLFTDQVTAEKEPSEVPEALGPLIVLTVFAVLALMLWRGRRFGALVTEPLPAVVRAIETTRARGRMYHKAGAAARAAAALRIHTLSSLASVLGLPYDAARATDALSRPDRESTLAPDQADPSVAAIITTVVSVTGRDPDVVRALLAGPLPTTDEQLVHFTTELTALEKEVRHTP</sequence>
<keyword evidence="5" id="KW-1185">Reference proteome</keyword>
<evidence type="ECO:0000313" key="5">
    <source>
        <dbReference type="Proteomes" id="UP000515663"/>
    </source>
</evidence>
<keyword evidence="2" id="KW-0812">Transmembrane</keyword>
<dbReference type="Pfam" id="PF14258">
    <property type="entry name" value="DUF4350"/>
    <property type="match status" value="1"/>
</dbReference>
<proteinExistence type="predicted"/>
<name>A0A7D7LTD1_9ACTN</name>
<keyword evidence="2" id="KW-1133">Transmembrane helix</keyword>
<dbReference type="Proteomes" id="UP000515663">
    <property type="component" value="Chromosome"/>
</dbReference>
<reference evidence="5" key="1">
    <citation type="submission" date="2020-07" db="EMBL/GenBank/DDBJ databases">
        <title>novel species isolated from the respiratory tract of Marmot.</title>
        <authorList>
            <person name="Zhang G."/>
        </authorList>
    </citation>
    <scope>NUCLEOTIDE SEQUENCE [LARGE SCALE GENOMIC DNA]</scope>
    <source>
        <strain evidence="5">686</strain>
    </source>
</reference>
<dbReference type="EMBL" id="CP059491">
    <property type="protein sequence ID" value="QMT01597.1"/>
    <property type="molecule type" value="Genomic_DNA"/>
</dbReference>
<feature type="region of interest" description="Disordered" evidence="1">
    <location>
        <begin position="101"/>
        <end position="130"/>
    </location>
</feature>
<feature type="transmembrane region" description="Helical" evidence="2">
    <location>
        <begin position="34"/>
        <end position="55"/>
    </location>
</feature>
<accession>A0A7D7LTD1</accession>
<feature type="region of interest" description="Disordered" evidence="1">
    <location>
        <begin position="60"/>
        <end position="79"/>
    </location>
</feature>
<dbReference type="AlphaFoldDB" id="A0A7D7LTD1"/>
<feature type="region of interest" description="Disordered" evidence="1">
    <location>
        <begin position="1"/>
        <end position="27"/>
    </location>
</feature>
<evidence type="ECO:0000313" key="4">
    <source>
        <dbReference type="EMBL" id="QMT01597.1"/>
    </source>
</evidence>